<dbReference type="AlphaFoldDB" id="A0A1E7Z079"/>
<dbReference type="EMBL" id="MAYS01000288">
    <property type="protein sequence ID" value="OFC62169.1"/>
    <property type="molecule type" value="Genomic_DNA"/>
</dbReference>
<organism evidence="1 2">
    <name type="scientific">Candidatus Erwinia dacicola</name>
    <dbReference type="NCBI Taxonomy" id="252393"/>
    <lineage>
        <taxon>Bacteria</taxon>
        <taxon>Pseudomonadati</taxon>
        <taxon>Pseudomonadota</taxon>
        <taxon>Gammaproteobacteria</taxon>
        <taxon>Enterobacterales</taxon>
        <taxon>Erwiniaceae</taxon>
        <taxon>Erwinia</taxon>
    </lineage>
</organism>
<dbReference type="OrthoDB" id="6549742at2"/>
<evidence type="ECO:0000313" key="1">
    <source>
        <dbReference type="EMBL" id="OFC62169.1"/>
    </source>
</evidence>
<sequence>MNFYQIRQTMTDDAYDIVSAFSMATSLTLQAIVYITGQEEHATRFILEQMASLDVAVEDNGLWQLTEGFKASAR</sequence>
<comment type="caution">
    <text evidence="1">The sequence shown here is derived from an EMBL/GenBank/DDBJ whole genome shotgun (WGS) entry which is preliminary data.</text>
</comment>
<name>A0A1E7Z079_9GAMM</name>
<reference evidence="1 2" key="1">
    <citation type="submission" date="2016-07" db="EMBL/GenBank/DDBJ databases">
        <authorList>
            <person name="Yuval B."/>
        </authorList>
    </citation>
    <scope>NUCLEOTIDE SEQUENCE [LARGE SCALE GENOMIC DNA]</scope>
    <source>
        <strain evidence="1 2">IL</strain>
    </source>
</reference>
<gene>
    <name evidence="1" type="ORF">BBW68_10610</name>
</gene>
<protein>
    <submittedName>
        <fullName evidence="1">Uncharacterized protein</fullName>
    </submittedName>
</protein>
<accession>A0A1E7Z079</accession>
<dbReference type="RefSeq" id="WP_070134956.1">
    <property type="nucleotide sequence ID" value="NZ_MAYS01000288.1"/>
</dbReference>
<proteinExistence type="predicted"/>
<dbReference type="Proteomes" id="UP000243534">
    <property type="component" value="Unassembled WGS sequence"/>
</dbReference>
<evidence type="ECO:0000313" key="2">
    <source>
        <dbReference type="Proteomes" id="UP000243534"/>
    </source>
</evidence>